<comment type="caution">
    <text evidence="1">The sequence shown here is derived from an EMBL/GenBank/DDBJ whole genome shotgun (WGS) entry which is preliminary data.</text>
</comment>
<keyword evidence="2" id="KW-1185">Reference proteome</keyword>
<evidence type="ECO:0000313" key="1">
    <source>
        <dbReference type="EMBL" id="MDN3578700.1"/>
    </source>
</evidence>
<reference evidence="1" key="1">
    <citation type="journal article" date="2014" name="Int. J. Syst. Evol. Microbiol.">
        <title>Complete genome of a new Firmicutes species belonging to the dominant human colonic microbiota ('Ruminococcus bicirculans') reveals two chromosomes and a selective capacity to utilize plant glucans.</title>
        <authorList>
            <consortium name="NISC Comparative Sequencing Program"/>
            <person name="Wegmann U."/>
            <person name="Louis P."/>
            <person name="Goesmann A."/>
            <person name="Henrissat B."/>
            <person name="Duncan S.H."/>
            <person name="Flint H.J."/>
        </authorList>
    </citation>
    <scope>NUCLEOTIDE SEQUENCE</scope>
    <source>
        <strain evidence="1">CECT 7703</strain>
    </source>
</reference>
<dbReference type="Proteomes" id="UP001180081">
    <property type="component" value="Unassembled WGS sequence"/>
</dbReference>
<reference evidence="1" key="2">
    <citation type="submission" date="2023-06" db="EMBL/GenBank/DDBJ databases">
        <authorList>
            <person name="Lucena T."/>
            <person name="Sun Q."/>
        </authorList>
    </citation>
    <scope>NUCLEOTIDE SEQUENCE</scope>
    <source>
        <strain evidence="1">CECT 7703</strain>
    </source>
</reference>
<sequence>MAHGDNVRQAVRASFVFDCLDMPAAAAKHNVPEATARRWKYAAKEMGDDWDKARGAQMLAGGGIEEVSRQTLALVVLQVQATLQTINETADMPPAVKVQMLASLSDSYLKLSKVATKLMPETTQLATAMDVLQRLVKFIRDKYPQHAGSLAEVLHPFGEEVSKAYG</sequence>
<accession>A0ABT8B9J3</accession>
<organism evidence="1 2">
    <name type="scientific">Chitinimonas viridis</name>
    <dbReference type="NCBI Taxonomy" id="664880"/>
    <lineage>
        <taxon>Bacteria</taxon>
        <taxon>Pseudomonadati</taxon>
        <taxon>Pseudomonadota</taxon>
        <taxon>Betaproteobacteria</taxon>
        <taxon>Neisseriales</taxon>
        <taxon>Chitinibacteraceae</taxon>
        <taxon>Chitinimonas</taxon>
    </lineage>
</organism>
<evidence type="ECO:0000313" key="2">
    <source>
        <dbReference type="Proteomes" id="UP001180081"/>
    </source>
</evidence>
<dbReference type="Pfam" id="PF08822">
    <property type="entry name" value="DUF1804"/>
    <property type="match status" value="1"/>
</dbReference>
<dbReference type="InterPro" id="IPR014926">
    <property type="entry name" value="Phage_D3112_Orf24"/>
</dbReference>
<protein>
    <submittedName>
        <fullName evidence="1">DUF1804 family protein</fullName>
    </submittedName>
</protein>
<dbReference type="EMBL" id="JAUFPU010000018">
    <property type="protein sequence ID" value="MDN3578700.1"/>
    <property type="molecule type" value="Genomic_DNA"/>
</dbReference>
<gene>
    <name evidence="1" type="ORF">QWZ03_18190</name>
</gene>
<proteinExistence type="predicted"/>
<dbReference type="RefSeq" id="WP_290334029.1">
    <property type="nucleotide sequence ID" value="NZ_JAUFPU010000018.1"/>
</dbReference>
<name>A0ABT8B9J3_9NEIS</name>